<gene>
    <name evidence="1" type="ORF">MCC93_27100</name>
</gene>
<dbReference type="AlphaFoldDB" id="A0A0C1EAI5"/>
<comment type="caution">
    <text evidence="1">The sequence shown here is derived from an EMBL/GenBank/DDBJ whole genome shotgun (WGS) entry which is preliminary data.</text>
</comment>
<keyword evidence="1" id="KW-0418">Kinase</keyword>
<evidence type="ECO:0000313" key="1">
    <source>
        <dbReference type="EMBL" id="KIC05823.1"/>
    </source>
</evidence>
<keyword evidence="1" id="KW-0808">Transferase</keyword>
<protein>
    <submittedName>
        <fullName evidence="1">Guanylate kinase</fullName>
    </submittedName>
</protein>
<dbReference type="EMBL" id="JUFZ01000149">
    <property type="protein sequence ID" value="KIC05823.1"/>
    <property type="molecule type" value="Genomic_DNA"/>
</dbReference>
<dbReference type="PATRIC" id="fig|1056807.3.peg.2596"/>
<dbReference type="GO" id="GO:0016301">
    <property type="term" value="F:kinase activity"/>
    <property type="evidence" value="ECO:0007669"/>
    <property type="project" value="UniProtKB-KW"/>
</dbReference>
<proteinExistence type="predicted"/>
<accession>A0A0C1EAI5</accession>
<name>A0A0C1EAI5_9NEIS</name>
<sequence>MFNLKPFSDDLLSGLESRRVEFKSGLAVPCRMDLNLTHTLQNKTGGLDGRPLDCPVVYLMIWFSSPLA</sequence>
<evidence type="ECO:0000313" key="2">
    <source>
        <dbReference type="Proteomes" id="UP000031390"/>
    </source>
</evidence>
<reference evidence="1 2" key="1">
    <citation type="submission" date="2014-12" db="EMBL/GenBank/DDBJ databases">
        <title>Genome sequence of Morococcus cerebrosus.</title>
        <authorList>
            <person name="Shin S.-K."/>
            <person name="Yi H."/>
        </authorList>
    </citation>
    <scope>NUCLEOTIDE SEQUENCE [LARGE SCALE GENOMIC DNA]</scope>
    <source>
        <strain evidence="1 2">CIP 81.93</strain>
    </source>
</reference>
<dbReference type="Proteomes" id="UP000031390">
    <property type="component" value="Unassembled WGS sequence"/>
</dbReference>
<organism evidence="1 2">
    <name type="scientific">Morococcus cerebrosus</name>
    <dbReference type="NCBI Taxonomy" id="1056807"/>
    <lineage>
        <taxon>Bacteria</taxon>
        <taxon>Pseudomonadati</taxon>
        <taxon>Pseudomonadota</taxon>
        <taxon>Betaproteobacteria</taxon>
        <taxon>Neisseriales</taxon>
        <taxon>Neisseriaceae</taxon>
        <taxon>Morococcus</taxon>
    </lineage>
</organism>